<organism evidence="4">
    <name type="scientific">Echinostoma caproni</name>
    <dbReference type="NCBI Taxonomy" id="27848"/>
    <lineage>
        <taxon>Eukaryota</taxon>
        <taxon>Metazoa</taxon>
        <taxon>Spiralia</taxon>
        <taxon>Lophotrochozoa</taxon>
        <taxon>Platyhelminthes</taxon>
        <taxon>Trematoda</taxon>
        <taxon>Digenea</taxon>
        <taxon>Plagiorchiida</taxon>
        <taxon>Echinostomata</taxon>
        <taxon>Echinostomatoidea</taxon>
        <taxon>Echinostomatidae</taxon>
        <taxon>Echinostoma</taxon>
    </lineage>
</organism>
<reference evidence="4" key="1">
    <citation type="submission" date="2016-06" db="UniProtKB">
        <authorList>
            <consortium name="WormBaseParasite"/>
        </authorList>
    </citation>
    <scope>IDENTIFICATION</scope>
</reference>
<dbReference type="AlphaFoldDB" id="A0A183ABE5"/>
<proteinExistence type="predicted"/>
<reference evidence="2 3" key="2">
    <citation type="submission" date="2018-11" db="EMBL/GenBank/DDBJ databases">
        <authorList>
            <consortium name="Pathogen Informatics"/>
        </authorList>
    </citation>
    <scope>NUCLEOTIDE SEQUENCE [LARGE SCALE GENOMIC DNA]</scope>
    <source>
        <strain evidence="2 3">Egypt</strain>
    </source>
</reference>
<evidence type="ECO:0000313" key="4">
    <source>
        <dbReference type="WBParaSite" id="ECPE_0000428901-mRNA-1"/>
    </source>
</evidence>
<dbReference type="WBParaSite" id="ECPE_0000428901-mRNA-1">
    <property type="protein sequence ID" value="ECPE_0000428901-mRNA-1"/>
    <property type="gene ID" value="ECPE_0000428901"/>
</dbReference>
<keyword evidence="3" id="KW-1185">Reference proteome</keyword>
<protein>
    <submittedName>
        <fullName evidence="4">Alpha-1,2-mannosyltransferase</fullName>
    </submittedName>
</protein>
<keyword evidence="1" id="KW-0732">Signal</keyword>
<dbReference type="Proteomes" id="UP000272942">
    <property type="component" value="Unassembled WGS sequence"/>
</dbReference>
<feature type="chain" id="PRO_5043137980" evidence="1">
    <location>
        <begin position="20"/>
        <end position="344"/>
    </location>
</feature>
<name>A0A183ABE5_9TREM</name>
<evidence type="ECO:0000313" key="3">
    <source>
        <dbReference type="Proteomes" id="UP000272942"/>
    </source>
</evidence>
<evidence type="ECO:0000313" key="2">
    <source>
        <dbReference type="EMBL" id="VDP72133.1"/>
    </source>
</evidence>
<gene>
    <name evidence="2" type="ORF">ECPE_LOCUS4280</name>
</gene>
<dbReference type="EMBL" id="UZAN01041149">
    <property type="protein sequence ID" value="VDP72133.1"/>
    <property type="molecule type" value="Genomic_DNA"/>
</dbReference>
<accession>A0A183ABE5</accession>
<evidence type="ECO:0000256" key="1">
    <source>
        <dbReference type="SAM" id="SignalP"/>
    </source>
</evidence>
<sequence length="344" mass="39220">MWIMTVVLYELFATYNTTAIIPPITLCNLSTDAYLAPAYWNQTHMNQLPNLSAIYTPLFVTRKFPVVDLSETASASVISARMFQPLMDHGQRIALHNLLSKFSKLMFQNGLGNRFFLNGPTLVGSLRHHDMIPWEVGIHVFVDIGIQDTLRELIDGLGSLYRFVHGTYRDRVYTHSRSLSSTELEEESGHAIELTNSDSETLTSLLCLEISYYAVGFKVVSRISPNINDRLAWPFEVIFPLYLRPFGTQWLPTPRDSWAFLTLDGYNLSQCSPNTYWRKHLLLDLDPGIPCTGLSTLYPFVPLPRNRVVTGKGCCEMHITNEPLMRRSRLGERYVWHTICVAVP</sequence>
<dbReference type="OrthoDB" id="6275496at2759"/>
<feature type="signal peptide" evidence="1">
    <location>
        <begin position="1"/>
        <end position="19"/>
    </location>
</feature>